<dbReference type="GeneTree" id="ENSGT01020000230623"/>
<evidence type="ECO:0000256" key="3">
    <source>
        <dbReference type="ARBA" id="ARBA00023136"/>
    </source>
</evidence>
<reference evidence="8 9" key="1">
    <citation type="submission" date="2017-10" db="EMBL/GenBank/DDBJ databases">
        <title>A new Pekin duck reference genome.</title>
        <authorList>
            <person name="Hou Z.-C."/>
            <person name="Zhou Z.-K."/>
            <person name="Zhu F."/>
            <person name="Hou S.-S."/>
        </authorList>
    </citation>
    <scope>NUCLEOTIDE SEQUENCE [LARGE SCALE GENOMIC DNA]</scope>
</reference>
<keyword evidence="4" id="KW-0325">Glycoprotein</keyword>
<dbReference type="PANTHER" id="PTHR12080:SF54">
    <property type="entry name" value="T-CELL SURFACE ANTIGEN CD2"/>
    <property type="match status" value="1"/>
</dbReference>
<evidence type="ECO:0000256" key="5">
    <source>
        <dbReference type="SAM" id="MobiDB-lite"/>
    </source>
</evidence>
<proteinExistence type="predicted"/>
<dbReference type="Ensembl" id="ENSAPLT00000045529.1">
    <property type="protein sequence ID" value="ENSAPLP00000020000.1"/>
    <property type="gene ID" value="ENSAPLG00000007047.2"/>
</dbReference>
<feature type="compositionally biased region" description="Low complexity" evidence="5">
    <location>
        <begin position="295"/>
        <end position="316"/>
    </location>
</feature>
<feature type="transmembrane region" description="Helical" evidence="6">
    <location>
        <begin position="220"/>
        <end position="244"/>
    </location>
</feature>
<dbReference type="PRINTS" id="PR01870">
    <property type="entry name" value="CD2ANTIGEN"/>
</dbReference>
<dbReference type="Gene3D" id="2.60.40.10">
    <property type="entry name" value="Immunoglobulins"/>
    <property type="match status" value="2"/>
</dbReference>
<dbReference type="InterPro" id="IPR036179">
    <property type="entry name" value="Ig-like_dom_sf"/>
</dbReference>
<evidence type="ECO:0000256" key="4">
    <source>
        <dbReference type="ARBA" id="ARBA00023180"/>
    </source>
</evidence>
<dbReference type="InterPro" id="IPR013783">
    <property type="entry name" value="Ig-like_fold"/>
</dbReference>
<evidence type="ECO:0000256" key="7">
    <source>
        <dbReference type="SAM" id="SignalP"/>
    </source>
</evidence>
<dbReference type="GO" id="GO:0016020">
    <property type="term" value="C:membrane"/>
    <property type="evidence" value="ECO:0007669"/>
    <property type="project" value="UniProtKB-SubCell"/>
</dbReference>
<evidence type="ECO:0000256" key="6">
    <source>
        <dbReference type="SAM" id="Phobius"/>
    </source>
</evidence>
<name>A0A493T2X7_ANAPP</name>
<evidence type="ECO:0000313" key="9">
    <source>
        <dbReference type="Proteomes" id="UP000016666"/>
    </source>
</evidence>
<sequence length="336" mass="38591">MELSLDKAAPPFWTLKMNFRRIFLVKCLLLWFPNVKGANTRQIYVAVNGSAFLNIMTTETVHEATWSRNDQRLLQIKNKKIKYYTDIKVCRCFVLSNGTLQILNVVKEDSSMYTVRVYHEDGKLKAEEKTELIVQEPVPQPIIYAECINKTTAVKCEVKQATKNQTFTMEVVYDKITKKSNLTKMEFTTTHSGRFRCTVKNKVSEKTTEKQVKCSGQLDFYLIISIAGGAILFVSFVILLIFCIRKKKTERLEDDAAGQSASDSGLPDEERTMQIRKVETEMAVRELPRPPANPTPRQVRVQQRPLPQPQGQQQAVPPWPRPRTQPRTPNQPREKP</sequence>
<dbReference type="InterPro" id="IPR015632">
    <property type="entry name" value="CD2"/>
</dbReference>
<evidence type="ECO:0008006" key="10">
    <source>
        <dbReference type="Google" id="ProtNLM"/>
    </source>
</evidence>
<feature type="chain" id="PRO_5019716538" description="T-cell surface antigen CD2" evidence="7">
    <location>
        <begin position="38"/>
        <end position="336"/>
    </location>
</feature>
<keyword evidence="9" id="KW-1185">Reference proteome</keyword>
<keyword evidence="3 6" id="KW-0472">Membrane</keyword>
<dbReference type="STRING" id="8840.ENSAPLP00000020000"/>
<dbReference type="InterPro" id="IPR015631">
    <property type="entry name" value="CD2/SLAM_rcpt"/>
</dbReference>
<organism evidence="8 9">
    <name type="scientific">Anas platyrhynchos platyrhynchos</name>
    <name type="common">Northern mallard</name>
    <dbReference type="NCBI Taxonomy" id="8840"/>
    <lineage>
        <taxon>Eukaryota</taxon>
        <taxon>Metazoa</taxon>
        <taxon>Chordata</taxon>
        <taxon>Craniata</taxon>
        <taxon>Vertebrata</taxon>
        <taxon>Euteleostomi</taxon>
        <taxon>Archelosauria</taxon>
        <taxon>Archosauria</taxon>
        <taxon>Dinosauria</taxon>
        <taxon>Saurischia</taxon>
        <taxon>Theropoda</taxon>
        <taxon>Coelurosauria</taxon>
        <taxon>Aves</taxon>
        <taxon>Neognathae</taxon>
        <taxon>Galloanserae</taxon>
        <taxon>Anseriformes</taxon>
        <taxon>Anatidae</taxon>
        <taxon>Anatinae</taxon>
        <taxon>Anas</taxon>
    </lineage>
</organism>
<keyword evidence="6" id="KW-1133">Transmembrane helix</keyword>
<accession>A0A493T2X7</accession>
<feature type="compositionally biased region" description="Low complexity" evidence="5">
    <location>
        <begin position="325"/>
        <end position="336"/>
    </location>
</feature>
<evidence type="ECO:0000256" key="2">
    <source>
        <dbReference type="ARBA" id="ARBA00022729"/>
    </source>
</evidence>
<protein>
    <recommendedName>
        <fullName evidence="10">T-cell surface antigen CD2</fullName>
    </recommendedName>
</protein>
<feature type="region of interest" description="Disordered" evidence="5">
    <location>
        <begin position="252"/>
        <end position="271"/>
    </location>
</feature>
<feature type="signal peptide" evidence="7">
    <location>
        <begin position="1"/>
        <end position="37"/>
    </location>
</feature>
<evidence type="ECO:0000313" key="8">
    <source>
        <dbReference type="Ensembl" id="ENSAPLP00000020000.1"/>
    </source>
</evidence>
<dbReference type="Proteomes" id="UP000016666">
    <property type="component" value="Chromosome 1"/>
</dbReference>
<comment type="subcellular location">
    <subcellularLocation>
        <location evidence="1">Membrane</location>
    </subcellularLocation>
</comment>
<feature type="compositionally biased region" description="Basic and acidic residues" evidence="5">
    <location>
        <begin position="278"/>
        <end position="288"/>
    </location>
</feature>
<dbReference type="SUPFAM" id="SSF48726">
    <property type="entry name" value="Immunoglobulin"/>
    <property type="match status" value="2"/>
</dbReference>
<feature type="region of interest" description="Disordered" evidence="5">
    <location>
        <begin position="278"/>
        <end position="336"/>
    </location>
</feature>
<dbReference type="PANTHER" id="PTHR12080">
    <property type="entry name" value="SIGNALING LYMPHOCYTIC ACTIVATION MOLECULE"/>
    <property type="match status" value="1"/>
</dbReference>
<keyword evidence="6" id="KW-0812">Transmembrane</keyword>
<dbReference type="AlphaFoldDB" id="A0A493T2X7"/>
<keyword evidence="2 7" id="KW-0732">Signal</keyword>
<reference evidence="8" key="2">
    <citation type="submission" date="2025-08" db="UniProtKB">
        <authorList>
            <consortium name="Ensembl"/>
        </authorList>
    </citation>
    <scope>IDENTIFICATION</scope>
</reference>
<evidence type="ECO:0000256" key="1">
    <source>
        <dbReference type="ARBA" id="ARBA00004370"/>
    </source>
</evidence>
<reference evidence="8" key="3">
    <citation type="submission" date="2025-09" db="UniProtKB">
        <authorList>
            <consortium name="Ensembl"/>
        </authorList>
    </citation>
    <scope>IDENTIFICATION</scope>
</reference>